<accession>A0A1C7MJR2</accession>
<proteinExistence type="predicted"/>
<evidence type="ECO:0000313" key="3">
    <source>
        <dbReference type="Proteomes" id="UP000092993"/>
    </source>
</evidence>
<feature type="transmembrane region" description="Helical" evidence="1">
    <location>
        <begin position="99"/>
        <end position="120"/>
    </location>
</feature>
<feature type="transmembrane region" description="Helical" evidence="1">
    <location>
        <begin position="67"/>
        <end position="87"/>
    </location>
</feature>
<keyword evidence="1" id="KW-0812">Transmembrane</keyword>
<gene>
    <name evidence="2" type="ORF">A0H81_02926</name>
</gene>
<organism evidence="2 3">
    <name type="scientific">Grifola frondosa</name>
    <name type="common">Maitake</name>
    <name type="synonym">Polyporus frondosus</name>
    <dbReference type="NCBI Taxonomy" id="5627"/>
    <lineage>
        <taxon>Eukaryota</taxon>
        <taxon>Fungi</taxon>
        <taxon>Dikarya</taxon>
        <taxon>Basidiomycota</taxon>
        <taxon>Agaricomycotina</taxon>
        <taxon>Agaricomycetes</taxon>
        <taxon>Polyporales</taxon>
        <taxon>Grifolaceae</taxon>
        <taxon>Grifola</taxon>
    </lineage>
</organism>
<keyword evidence="3" id="KW-1185">Reference proteome</keyword>
<dbReference type="EMBL" id="LUGG01000003">
    <property type="protein sequence ID" value="OBZ76867.1"/>
    <property type="molecule type" value="Genomic_DNA"/>
</dbReference>
<keyword evidence="1" id="KW-0472">Membrane</keyword>
<dbReference type="Proteomes" id="UP000092993">
    <property type="component" value="Unassembled WGS sequence"/>
</dbReference>
<sequence length="308" mass="34824">MMSRIIDRPTLSTRFHHGRSAQNRKRLCDHHDPGPNSEWHFPMGVDNYTVFRLEIARGGRREWRWPTLVYLLNRCATLATVVCEFVGLNLKSKFNCDYWVHSILSLGYIAIGLSSILLALRVMAVWNRNLSVVVLITALLMINMAVSTYALIHIQDGDPAAMLSSDTNPEISKCLFIHANRHVNRSLPSSRIRKPWDNALPSRNHLVSGCHTILCASLGSYIIKSERATDVMFQLPVCIALTICATRMHRGLYEHANPTSVHSVKFKTMSYVTDNASDADEADCSLPTFHRTLHGDHVCLLFIRDWSA</sequence>
<evidence type="ECO:0000313" key="2">
    <source>
        <dbReference type="EMBL" id="OBZ76867.1"/>
    </source>
</evidence>
<comment type="caution">
    <text evidence="2">The sequence shown here is derived from an EMBL/GenBank/DDBJ whole genome shotgun (WGS) entry which is preliminary data.</text>
</comment>
<evidence type="ECO:0000256" key="1">
    <source>
        <dbReference type="SAM" id="Phobius"/>
    </source>
</evidence>
<feature type="transmembrane region" description="Helical" evidence="1">
    <location>
        <begin position="132"/>
        <end position="152"/>
    </location>
</feature>
<dbReference type="AlphaFoldDB" id="A0A1C7MJR2"/>
<name>A0A1C7MJR2_GRIFR</name>
<protein>
    <submittedName>
        <fullName evidence="2">Uncharacterized protein</fullName>
    </submittedName>
</protein>
<reference evidence="2 3" key="1">
    <citation type="submission" date="2016-03" db="EMBL/GenBank/DDBJ databases">
        <title>Whole genome sequencing of Grifola frondosa 9006-11.</title>
        <authorList>
            <person name="Min B."/>
            <person name="Park H."/>
            <person name="Kim J.-G."/>
            <person name="Cho H."/>
            <person name="Oh Y.-L."/>
            <person name="Kong W.-S."/>
            <person name="Choi I.-G."/>
        </authorList>
    </citation>
    <scope>NUCLEOTIDE SEQUENCE [LARGE SCALE GENOMIC DNA]</scope>
    <source>
        <strain evidence="2 3">9006-11</strain>
    </source>
</reference>
<keyword evidence="1" id="KW-1133">Transmembrane helix</keyword>